<feature type="transmembrane region" description="Helical" evidence="1">
    <location>
        <begin position="126"/>
        <end position="148"/>
    </location>
</feature>
<sequence>MSNTASDYNSDDNGLVMPRTANFNASNVIWQHEINLFNQYGNLFRDCDDVEEVVRARIGLNFSRPRNCLYVLFSEDSKNDELQHASELAFLKSMACACAVGCIVLVGAAFVTGWHATFLRFPNTRLFHIASIMSLSAGFLLTIGIALFHGRCYVLRKMELFPGQDVPFKDLIHRSKVYSYGWSFDLAWLCVACSYISAYIWLRKGHGTRRTIANADTTLSRATQKKVTCLLRRQQIDTLFNGRRV</sequence>
<evidence type="ECO:0000313" key="3">
    <source>
        <dbReference type="Proteomes" id="UP000828390"/>
    </source>
</evidence>
<dbReference type="EMBL" id="JAIWYP010000001">
    <property type="protein sequence ID" value="KAH3887813.1"/>
    <property type="molecule type" value="Genomic_DNA"/>
</dbReference>
<dbReference type="Gene3D" id="1.20.140.150">
    <property type="match status" value="1"/>
</dbReference>
<gene>
    <name evidence="2" type="ORF">DPMN_011835</name>
</gene>
<reference evidence="2" key="1">
    <citation type="journal article" date="2019" name="bioRxiv">
        <title>The Genome of the Zebra Mussel, Dreissena polymorpha: A Resource for Invasive Species Research.</title>
        <authorList>
            <person name="McCartney M.A."/>
            <person name="Auch B."/>
            <person name="Kono T."/>
            <person name="Mallez S."/>
            <person name="Zhang Y."/>
            <person name="Obille A."/>
            <person name="Becker A."/>
            <person name="Abrahante J.E."/>
            <person name="Garbe J."/>
            <person name="Badalamenti J.P."/>
            <person name="Herman A."/>
            <person name="Mangelson H."/>
            <person name="Liachko I."/>
            <person name="Sullivan S."/>
            <person name="Sone E.D."/>
            <person name="Koren S."/>
            <person name="Silverstein K.A.T."/>
            <person name="Beckman K.B."/>
            <person name="Gohl D.M."/>
        </authorList>
    </citation>
    <scope>NUCLEOTIDE SEQUENCE</scope>
    <source>
        <strain evidence="2">Duluth1</strain>
        <tissue evidence="2">Whole animal</tissue>
    </source>
</reference>
<protein>
    <submittedName>
        <fullName evidence="2">Uncharacterized protein</fullName>
    </submittedName>
</protein>
<reference evidence="2" key="2">
    <citation type="submission" date="2020-11" db="EMBL/GenBank/DDBJ databases">
        <authorList>
            <person name="McCartney M.A."/>
            <person name="Auch B."/>
            <person name="Kono T."/>
            <person name="Mallez S."/>
            <person name="Becker A."/>
            <person name="Gohl D.M."/>
            <person name="Silverstein K.A.T."/>
            <person name="Koren S."/>
            <person name="Bechman K.B."/>
            <person name="Herman A."/>
            <person name="Abrahante J.E."/>
            <person name="Garbe J."/>
        </authorList>
    </citation>
    <scope>NUCLEOTIDE SEQUENCE</scope>
    <source>
        <strain evidence="2">Duluth1</strain>
        <tissue evidence="2">Whole animal</tissue>
    </source>
</reference>
<accession>A0A9D4N4S3</accession>
<comment type="caution">
    <text evidence="2">The sequence shown here is derived from an EMBL/GenBank/DDBJ whole genome shotgun (WGS) entry which is preliminary data.</text>
</comment>
<keyword evidence="3" id="KW-1185">Reference proteome</keyword>
<keyword evidence="1" id="KW-0812">Transmembrane</keyword>
<proteinExistence type="predicted"/>
<evidence type="ECO:0000256" key="1">
    <source>
        <dbReference type="SAM" id="Phobius"/>
    </source>
</evidence>
<organism evidence="2 3">
    <name type="scientific">Dreissena polymorpha</name>
    <name type="common">Zebra mussel</name>
    <name type="synonym">Mytilus polymorpha</name>
    <dbReference type="NCBI Taxonomy" id="45954"/>
    <lineage>
        <taxon>Eukaryota</taxon>
        <taxon>Metazoa</taxon>
        <taxon>Spiralia</taxon>
        <taxon>Lophotrochozoa</taxon>
        <taxon>Mollusca</taxon>
        <taxon>Bivalvia</taxon>
        <taxon>Autobranchia</taxon>
        <taxon>Heteroconchia</taxon>
        <taxon>Euheterodonta</taxon>
        <taxon>Imparidentia</taxon>
        <taxon>Neoheterodontei</taxon>
        <taxon>Myida</taxon>
        <taxon>Dreissenoidea</taxon>
        <taxon>Dreissenidae</taxon>
        <taxon>Dreissena</taxon>
    </lineage>
</organism>
<dbReference type="Proteomes" id="UP000828390">
    <property type="component" value="Unassembled WGS sequence"/>
</dbReference>
<keyword evidence="1" id="KW-1133">Transmembrane helix</keyword>
<keyword evidence="1" id="KW-0472">Membrane</keyword>
<feature type="transmembrane region" description="Helical" evidence="1">
    <location>
        <begin position="89"/>
        <end position="114"/>
    </location>
</feature>
<evidence type="ECO:0000313" key="2">
    <source>
        <dbReference type="EMBL" id="KAH3887813.1"/>
    </source>
</evidence>
<name>A0A9D4N4S3_DREPO</name>
<dbReference type="AlphaFoldDB" id="A0A9D4N4S3"/>
<feature type="transmembrane region" description="Helical" evidence="1">
    <location>
        <begin position="180"/>
        <end position="202"/>
    </location>
</feature>